<dbReference type="InterPro" id="IPR036291">
    <property type="entry name" value="NAD(P)-bd_dom_sf"/>
</dbReference>
<organism evidence="4 5">
    <name type="scientific">Cytospora schulzeri</name>
    <dbReference type="NCBI Taxonomy" id="448051"/>
    <lineage>
        <taxon>Eukaryota</taxon>
        <taxon>Fungi</taxon>
        <taxon>Dikarya</taxon>
        <taxon>Ascomycota</taxon>
        <taxon>Pezizomycotina</taxon>
        <taxon>Sordariomycetes</taxon>
        <taxon>Sordariomycetidae</taxon>
        <taxon>Diaporthales</taxon>
        <taxon>Cytosporaceae</taxon>
        <taxon>Cytospora</taxon>
    </lineage>
</organism>
<evidence type="ECO:0000256" key="2">
    <source>
        <dbReference type="ARBA" id="ARBA00022857"/>
    </source>
</evidence>
<dbReference type="CDD" id="cd05233">
    <property type="entry name" value="SDR_c"/>
    <property type="match status" value="1"/>
</dbReference>
<comment type="similarity">
    <text evidence="1">Belongs to the short-chain dehydrogenases/reductases (SDR) family.</text>
</comment>
<dbReference type="Gene3D" id="3.40.50.720">
    <property type="entry name" value="NAD(P)-binding Rossmann-like Domain"/>
    <property type="match status" value="1"/>
</dbReference>
<dbReference type="STRING" id="356882.A0A423WKD3"/>
<dbReference type="PRINTS" id="PR00081">
    <property type="entry name" value="GDHRDH"/>
</dbReference>
<evidence type="ECO:0000256" key="1">
    <source>
        <dbReference type="ARBA" id="ARBA00006484"/>
    </source>
</evidence>
<dbReference type="Pfam" id="PF23441">
    <property type="entry name" value="SDR"/>
    <property type="match status" value="1"/>
</dbReference>
<keyword evidence="5" id="KW-1185">Reference proteome</keyword>
<keyword evidence="3" id="KW-0560">Oxidoreductase</keyword>
<dbReference type="InterPro" id="IPR002347">
    <property type="entry name" value="SDR_fam"/>
</dbReference>
<evidence type="ECO:0000313" key="5">
    <source>
        <dbReference type="Proteomes" id="UP000283895"/>
    </source>
</evidence>
<keyword evidence="2" id="KW-0521">NADP</keyword>
<dbReference type="PANTHER" id="PTHR43477:SF1">
    <property type="entry name" value="DIHYDROANTICAPSIN 7-DEHYDROGENASE"/>
    <property type="match status" value="1"/>
</dbReference>
<protein>
    <submittedName>
        <fullName evidence="4">Uncharacterized protein</fullName>
    </submittedName>
</protein>
<dbReference type="AlphaFoldDB" id="A0A423WKD3"/>
<dbReference type="SUPFAM" id="SSF51735">
    <property type="entry name" value="NAD(P)-binding Rossmann-fold domains"/>
    <property type="match status" value="1"/>
</dbReference>
<dbReference type="Proteomes" id="UP000283895">
    <property type="component" value="Unassembled WGS sequence"/>
</dbReference>
<evidence type="ECO:0000313" key="4">
    <source>
        <dbReference type="EMBL" id="ROW03828.1"/>
    </source>
</evidence>
<accession>A0A423WKD3</accession>
<dbReference type="EMBL" id="LKEA01000015">
    <property type="protein sequence ID" value="ROW03828.1"/>
    <property type="molecule type" value="Genomic_DNA"/>
</dbReference>
<sequence>MPPIKNQSILIIGGSSGIGAAAAKLACQEGVRVAIASSNPRRVDAAVIQIKDSVPDAKISGYTVDISGYDSEDHLEKLFVQVTEANGGALDHIIVTAGLANFKPISEYTAEHFKETAPLRLLAPLLIAKLAPRFLKPHWTSSIIFTGGSVGEKPLKGYAVGSGWSAYLFGTARALAVEMAPIRVNAVSPGATETELWGPSGEGRDWIATAVVAGALLGKAGRPEEVGEAYIYLMKDTNNTGSVISTSGGTLLQ</sequence>
<name>A0A423WKD3_9PEZI</name>
<comment type="caution">
    <text evidence="4">The sequence shown here is derived from an EMBL/GenBank/DDBJ whole genome shotgun (WGS) entry which is preliminary data.</text>
</comment>
<dbReference type="OrthoDB" id="294295at2759"/>
<dbReference type="PANTHER" id="PTHR43477">
    <property type="entry name" value="DIHYDROANTICAPSIN 7-DEHYDROGENASE"/>
    <property type="match status" value="1"/>
</dbReference>
<gene>
    <name evidence="4" type="ORF">VMCG_05408</name>
</gene>
<reference evidence="4 5" key="1">
    <citation type="submission" date="2015-09" db="EMBL/GenBank/DDBJ databases">
        <title>Host preference determinants of Valsa canker pathogens revealed by comparative genomics.</title>
        <authorList>
            <person name="Yin Z."/>
            <person name="Huang L."/>
        </authorList>
    </citation>
    <scope>NUCLEOTIDE SEQUENCE [LARGE SCALE GENOMIC DNA]</scope>
    <source>
        <strain evidence="4 5">03-1</strain>
    </source>
</reference>
<proteinExistence type="inferred from homology"/>
<evidence type="ECO:0000256" key="3">
    <source>
        <dbReference type="ARBA" id="ARBA00023002"/>
    </source>
</evidence>
<dbReference type="InterPro" id="IPR057571">
    <property type="entry name" value="SDR_PhqE-like"/>
</dbReference>
<dbReference type="InterPro" id="IPR051122">
    <property type="entry name" value="SDR_DHRS6-like"/>
</dbReference>
<dbReference type="GO" id="GO:0016491">
    <property type="term" value="F:oxidoreductase activity"/>
    <property type="evidence" value="ECO:0007669"/>
    <property type="project" value="UniProtKB-KW"/>
</dbReference>